<reference evidence="2" key="1">
    <citation type="submission" date="2011-07" db="EMBL/GenBank/DDBJ databases">
        <authorList>
            <consortium name="Caenorhabditis brenneri Sequencing and Analysis Consortium"/>
            <person name="Wilson R.K."/>
        </authorList>
    </citation>
    <scope>NUCLEOTIDE SEQUENCE [LARGE SCALE GENOMIC DNA]</scope>
    <source>
        <strain evidence="2">PB2801</strain>
    </source>
</reference>
<gene>
    <name evidence="1" type="ORF">CAEBREN_09341</name>
</gene>
<organism evidence="2">
    <name type="scientific">Caenorhabditis brenneri</name>
    <name type="common">Nematode worm</name>
    <dbReference type="NCBI Taxonomy" id="135651"/>
    <lineage>
        <taxon>Eukaryota</taxon>
        <taxon>Metazoa</taxon>
        <taxon>Ecdysozoa</taxon>
        <taxon>Nematoda</taxon>
        <taxon>Chromadorea</taxon>
        <taxon>Rhabditida</taxon>
        <taxon>Rhabditina</taxon>
        <taxon>Rhabditomorpha</taxon>
        <taxon>Rhabditoidea</taxon>
        <taxon>Rhabditidae</taxon>
        <taxon>Peloderinae</taxon>
        <taxon>Caenorhabditis</taxon>
    </lineage>
</organism>
<evidence type="ECO:0000313" key="2">
    <source>
        <dbReference type="Proteomes" id="UP000008068"/>
    </source>
</evidence>
<evidence type="ECO:0000313" key="1">
    <source>
        <dbReference type="EMBL" id="EGT58552.1"/>
    </source>
</evidence>
<dbReference type="AlphaFoldDB" id="G0NDZ5"/>
<accession>G0NDZ5</accession>
<protein>
    <submittedName>
        <fullName evidence="1">Uncharacterized protein</fullName>
    </submittedName>
</protein>
<sequence>MQRGNHYYEAQSQHYYNAYMNAYLYAALPGAGAQQPAMNQAYVKQLCHNEVKAIRSKNFIWLPALACTRNPESQKDVGGCLRKEDKII</sequence>
<keyword evidence="2" id="KW-1185">Reference proteome</keyword>
<dbReference type="HOGENOM" id="CLU_2471073_0_0_1"/>
<name>G0NDZ5_CAEBE</name>
<dbReference type="EMBL" id="GL379870">
    <property type="protein sequence ID" value="EGT58552.1"/>
    <property type="molecule type" value="Genomic_DNA"/>
</dbReference>
<dbReference type="InParanoid" id="G0NDZ5"/>
<dbReference type="Proteomes" id="UP000008068">
    <property type="component" value="Unassembled WGS sequence"/>
</dbReference>
<proteinExistence type="predicted"/>